<evidence type="ECO:0000256" key="6">
    <source>
        <dbReference type="ARBA" id="ARBA00022777"/>
    </source>
</evidence>
<feature type="transmembrane region" description="Helical" evidence="9">
    <location>
        <begin position="79"/>
        <end position="97"/>
    </location>
</feature>
<evidence type="ECO:0000256" key="4">
    <source>
        <dbReference type="ARBA" id="ARBA00022679"/>
    </source>
</evidence>
<dbReference type="GO" id="GO:0016020">
    <property type="term" value="C:membrane"/>
    <property type="evidence" value="ECO:0007669"/>
    <property type="project" value="InterPro"/>
</dbReference>
<reference evidence="11 12" key="1">
    <citation type="submission" date="2016-11" db="EMBL/GenBank/DDBJ databases">
        <authorList>
            <person name="Jaros S."/>
            <person name="Januszkiewicz K."/>
            <person name="Wedrychowicz H."/>
        </authorList>
    </citation>
    <scope>NUCLEOTIDE SEQUENCE [LARGE SCALE GENOMIC DNA]</scope>
    <source>
        <strain evidence="11 12">DSM 44523</strain>
    </source>
</reference>
<dbReference type="SUPFAM" id="SSF55874">
    <property type="entry name" value="ATPase domain of HSP90 chaperone/DNA topoisomerase II/histidine kinase"/>
    <property type="match status" value="1"/>
</dbReference>
<dbReference type="InterPro" id="IPR050482">
    <property type="entry name" value="Sensor_HK_TwoCompSys"/>
</dbReference>
<keyword evidence="9" id="KW-0472">Membrane</keyword>
<dbReference type="GO" id="GO:0005524">
    <property type="term" value="F:ATP binding"/>
    <property type="evidence" value="ECO:0007669"/>
    <property type="project" value="UniProtKB-KW"/>
</dbReference>
<evidence type="ECO:0000256" key="5">
    <source>
        <dbReference type="ARBA" id="ARBA00022741"/>
    </source>
</evidence>
<keyword evidence="5" id="KW-0547">Nucleotide-binding</keyword>
<dbReference type="Gene3D" id="3.30.565.10">
    <property type="entry name" value="Histidine kinase-like ATPase, C-terminal domain"/>
    <property type="match status" value="1"/>
</dbReference>
<dbReference type="GO" id="GO:0000155">
    <property type="term" value="F:phosphorelay sensor kinase activity"/>
    <property type="evidence" value="ECO:0007669"/>
    <property type="project" value="InterPro"/>
</dbReference>
<dbReference type="Proteomes" id="UP000184501">
    <property type="component" value="Unassembled WGS sequence"/>
</dbReference>
<keyword evidence="9" id="KW-1133">Transmembrane helix</keyword>
<feature type="domain" description="Signal transduction histidine kinase subgroup 3 dimerisation and phosphoacceptor" evidence="10">
    <location>
        <begin position="239"/>
        <end position="304"/>
    </location>
</feature>
<feature type="transmembrane region" description="Helical" evidence="9">
    <location>
        <begin position="183"/>
        <end position="205"/>
    </location>
</feature>
<dbReference type="Pfam" id="PF07730">
    <property type="entry name" value="HisKA_3"/>
    <property type="match status" value="1"/>
</dbReference>
<evidence type="ECO:0000256" key="1">
    <source>
        <dbReference type="ARBA" id="ARBA00000085"/>
    </source>
</evidence>
<keyword evidence="3" id="KW-0597">Phosphoprotein</keyword>
<evidence type="ECO:0000256" key="3">
    <source>
        <dbReference type="ARBA" id="ARBA00022553"/>
    </source>
</evidence>
<keyword evidence="7" id="KW-0067">ATP-binding</keyword>
<feature type="transmembrane region" description="Helical" evidence="9">
    <location>
        <begin position="44"/>
        <end position="67"/>
    </location>
</feature>
<comment type="catalytic activity">
    <reaction evidence="1">
        <text>ATP + protein L-histidine = ADP + protein N-phospho-L-histidine.</text>
        <dbReference type="EC" id="2.7.13.3"/>
    </reaction>
</comment>
<evidence type="ECO:0000256" key="2">
    <source>
        <dbReference type="ARBA" id="ARBA00012438"/>
    </source>
</evidence>
<dbReference type="PANTHER" id="PTHR24421:SF10">
    <property type="entry name" value="NITRATE_NITRITE SENSOR PROTEIN NARQ"/>
    <property type="match status" value="1"/>
</dbReference>
<dbReference type="STRING" id="2017.SAMN05444320_103427"/>
<dbReference type="EC" id="2.7.13.3" evidence="2"/>
<keyword evidence="12" id="KW-1185">Reference proteome</keyword>
<dbReference type="EMBL" id="FQVN01000003">
    <property type="protein sequence ID" value="SHF38229.1"/>
    <property type="molecule type" value="Genomic_DNA"/>
</dbReference>
<evidence type="ECO:0000313" key="12">
    <source>
        <dbReference type="Proteomes" id="UP000184501"/>
    </source>
</evidence>
<dbReference type="Gene3D" id="1.20.5.1930">
    <property type="match status" value="1"/>
</dbReference>
<dbReference type="PANTHER" id="PTHR24421">
    <property type="entry name" value="NITRATE/NITRITE SENSOR PROTEIN NARX-RELATED"/>
    <property type="match status" value="1"/>
</dbReference>
<feature type="transmembrane region" description="Helical" evidence="9">
    <location>
        <begin position="133"/>
        <end position="162"/>
    </location>
</feature>
<sequence length="440" mass="46952">MGLPRVGEVTRPGVCQTLPVSGVVAAWTRPLVRPFLSRSTYGRWVFLLLGGVFVIPYIALYAMLLRLMTVELADGGRPVGLVLTVLAVAISWMPAFIPGVRVLEAAAARALLDAGVPPHVGAPLSWSARWRAAAWFVLHMAVGALLTLLLLMALPIGVTLLVGPFFLSGGMELGCVRFPTNGTLAAAWVPLVGLAVIVGTFYLGAATGALLGRCAPAFLGPSAAERLAELAEQADQLAERNRLARELHDSVGHALTITTLQASAAQRVLEADPEFVRNALLAIEETGRSALEDLDHVLGLLRDGASSTKPQPTLADLDRLLAKTRSTGVTVDARLDGDVHRIPLVVSREAYRIVQEGLTNALRHAGKVPVTVRLAVNVDELELEMTNPIDAAPRRRTRHGGGRGLKGINERVAILRGAASAGQEDDRWRVAVRLPLRAAR</sequence>
<dbReference type="AlphaFoldDB" id="A0A1M5B6X2"/>
<dbReference type="GO" id="GO:0046983">
    <property type="term" value="F:protein dimerization activity"/>
    <property type="evidence" value="ECO:0007669"/>
    <property type="project" value="InterPro"/>
</dbReference>
<dbReference type="InterPro" id="IPR036890">
    <property type="entry name" value="HATPase_C_sf"/>
</dbReference>
<evidence type="ECO:0000256" key="8">
    <source>
        <dbReference type="ARBA" id="ARBA00023012"/>
    </source>
</evidence>
<dbReference type="InterPro" id="IPR011712">
    <property type="entry name" value="Sig_transdc_His_kin_sub3_dim/P"/>
</dbReference>
<keyword evidence="4" id="KW-0808">Transferase</keyword>
<evidence type="ECO:0000313" key="11">
    <source>
        <dbReference type="EMBL" id="SHF38229.1"/>
    </source>
</evidence>
<dbReference type="CDD" id="cd16917">
    <property type="entry name" value="HATPase_UhpB-NarQ-NarX-like"/>
    <property type="match status" value="1"/>
</dbReference>
<keyword evidence="9" id="KW-0812">Transmembrane</keyword>
<organism evidence="11 12">
    <name type="scientific">Streptoalloteichus hindustanus</name>
    <dbReference type="NCBI Taxonomy" id="2017"/>
    <lineage>
        <taxon>Bacteria</taxon>
        <taxon>Bacillati</taxon>
        <taxon>Actinomycetota</taxon>
        <taxon>Actinomycetes</taxon>
        <taxon>Pseudonocardiales</taxon>
        <taxon>Pseudonocardiaceae</taxon>
        <taxon>Streptoalloteichus</taxon>
    </lineage>
</organism>
<evidence type="ECO:0000259" key="10">
    <source>
        <dbReference type="Pfam" id="PF07730"/>
    </source>
</evidence>
<proteinExistence type="predicted"/>
<keyword evidence="8" id="KW-0902">Two-component regulatory system</keyword>
<evidence type="ECO:0000256" key="9">
    <source>
        <dbReference type="SAM" id="Phobius"/>
    </source>
</evidence>
<gene>
    <name evidence="11" type="ORF">SAMN05444320_103427</name>
</gene>
<keyword evidence="6 11" id="KW-0418">Kinase</keyword>
<evidence type="ECO:0000256" key="7">
    <source>
        <dbReference type="ARBA" id="ARBA00022840"/>
    </source>
</evidence>
<accession>A0A1M5B6X2</accession>
<name>A0A1M5B6X2_STRHI</name>
<protein>
    <recommendedName>
        <fullName evidence="2">histidine kinase</fullName>
        <ecNumber evidence="2">2.7.13.3</ecNumber>
    </recommendedName>
</protein>